<proteinExistence type="predicted"/>
<reference evidence="3" key="1">
    <citation type="submission" date="2018-05" db="EMBL/GenBank/DDBJ databases">
        <authorList>
            <person name="Lanie J.A."/>
            <person name="Ng W.-L."/>
            <person name="Kazmierczak K.M."/>
            <person name="Andrzejewski T.M."/>
            <person name="Davidsen T.M."/>
            <person name="Wayne K.J."/>
            <person name="Tettelin H."/>
            <person name="Glass J.I."/>
            <person name="Rusch D."/>
            <person name="Podicherti R."/>
            <person name="Tsui H.-C.T."/>
            <person name="Winkler M.E."/>
        </authorList>
    </citation>
    <scope>NUCLEOTIDE SEQUENCE</scope>
</reference>
<evidence type="ECO:0000256" key="1">
    <source>
        <dbReference type="SAM" id="Coils"/>
    </source>
</evidence>
<gene>
    <name evidence="3" type="ORF">METZ01_LOCUS344354</name>
</gene>
<evidence type="ECO:0000313" key="3">
    <source>
        <dbReference type="EMBL" id="SVC91500.1"/>
    </source>
</evidence>
<organism evidence="3">
    <name type="scientific">marine metagenome</name>
    <dbReference type="NCBI Taxonomy" id="408172"/>
    <lineage>
        <taxon>unclassified sequences</taxon>
        <taxon>metagenomes</taxon>
        <taxon>ecological metagenomes</taxon>
    </lineage>
</organism>
<keyword evidence="2" id="KW-0812">Transmembrane</keyword>
<accession>A0A382R2R9</accession>
<feature type="coiled-coil region" evidence="1">
    <location>
        <begin position="173"/>
        <end position="200"/>
    </location>
</feature>
<dbReference type="EMBL" id="UINC01118403">
    <property type="protein sequence ID" value="SVC91500.1"/>
    <property type="molecule type" value="Genomic_DNA"/>
</dbReference>
<dbReference type="AlphaFoldDB" id="A0A382R2R9"/>
<evidence type="ECO:0000256" key="2">
    <source>
        <dbReference type="SAM" id="Phobius"/>
    </source>
</evidence>
<keyword evidence="1" id="KW-0175">Coiled coil</keyword>
<keyword evidence="2" id="KW-0472">Membrane</keyword>
<keyword evidence="2" id="KW-1133">Transmembrane helix</keyword>
<sequence length="232" mass="26965">MTRFTLLLLKKNDTGARQFHFGSFVLFLILFIVTTASAGLGYLFYDQNKKMISQQQVILEQETMHADLQRRIDMFDGREARIEFLEDYVEELKQNAYTSEITLKKHMALMESSILRISRLHDSMCGILSISCVIEGSDQMQPTKEVDWLHNMQKDFDLMDKALKKFALNRKSFEEQAVTIEELQAQLKQMEQNLAEHVEYIEVNQSTIDRLNRKISKATGISLNRKSSKLKS</sequence>
<feature type="transmembrane region" description="Helical" evidence="2">
    <location>
        <begin position="20"/>
        <end position="45"/>
    </location>
</feature>
<name>A0A382R2R9_9ZZZZ</name>
<protein>
    <submittedName>
        <fullName evidence="3">Uncharacterized protein</fullName>
    </submittedName>
</protein>